<keyword evidence="1" id="KW-0472">Membrane</keyword>
<evidence type="ECO:0000313" key="2">
    <source>
        <dbReference type="EMBL" id="REE95223.1"/>
    </source>
</evidence>
<dbReference type="RefSeq" id="WP_147312191.1">
    <property type="nucleotide sequence ID" value="NZ_QTTT01000001.1"/>
</dbReference>
<keyword evidence="3" id="KW-1185">Reference proteome</keyword>
<sequence>MNASDRFRRWRATRPFWGGLLTVSAGAELLLVPLAPLSQQVQLGMPGLSGRTVALLLVTAGVTVWCQPAQHSFLGVVTVLLGIVSWITANLGGFGVGMALALLGGGLSFGWTTTARSSSSSSSSSSEPPR</sequence>
<feature type="transmembrane region" description="Helical" evidence="1">
    <location>
        <begin position="48"/>
        <end position="66"/>
    </location>
</feature>
<dbReference type="EMBL" id="QTTT01000001">
    <property type="protein sequence ID" value="REE95223.1"/>
    <property type="molecule type" value="Genomic_DNA"/>
</dbReference>
<evidence type="ECO:0000313" key="3">
    <source>
        <dbReference type="Proteomes" id="UP000256661"/>
    </source>
</evidence>
<dbReference type="Pfam" id="PF19609">
    <property type="entry name" value="DUF6114"/>
    <property type="match status" value="1"/>
</dbReference>
<dbReference type="AlphaFoldDB" id="A0A3D9SMR3"/>
<name>A0A3D9SMR3_9ACTN</name>
<comment type="caution">
    <text evidence="2">The sequence shown here is derived from an EMBL/GenBank/DDBJ whole genome shotgun (WGS) entry which is preliminary data.</text>
</comment>
<feature type="transmembrane region" description="Helical" evidence="1">
    <location>
        <begin position="16"/>
        <end position="36"/>
    </location>
</feature>
<keyword evidence="1" id="KW-1133">Transmembrane helix</keyword>
<feature type="transmembrane region" description="Helical" evidence="1">
    <location>
        <begin position="73"/>
        <end position="89"/>
    </location>
</feature>
<dbReference type="Proteomes" id="UP000256661">
    <property type="component" value="Unassembled WGS sequence"/>
</dbReference>
<organism evidence="2 3">
    <name type="scientific">Thermomonospora umbrina</name>
    <dbReference type="NCBI Taxonomy" id="111806"/>
    <lineage>
        <taxon>Bacteria</taxon>
        <taxon>Bacillati</taxon>
        <taxon>Actinomycetota</taxon>
        <taxon>Actinomycetes</taxon>
        <taxon>Streptosporangiales</taxon>
        <taxon>Thermomonosporaceae</taxon>
        <taxon>Thermomonospora</taxon>
    </lineage>
</organism>
<dbReference type="InterPro" id="IPR046096">
    <property type="entry name" value="DUF6114"/>
</dbReference>
<keyword evidence="1" id="KW-0812">Transmembrane</keyword>
<accession>A0A3D9SMR3</accession>
<protein>
    <submittedName>
        <fullName evidence="2">Uncharacterized protein</fullName>
    </submittedName>
</protein>
<reference evidence="2 3" key="1">
    <citation type="submission" date="2018-08" db="EMBL/GenBank/DDBJ databases">
        <title>Sequencing the genomes of 1000 actinobacteria strains.</title>
        <authorList>
            <person name="Klenk H.-P."/>
        </authorList>
    </citation>
    <scope>NUCLEOTIDE SEQUENCE [LARGE SCALE GENOMIC DNA]</scope>
    <source>
        <strain evidence="2 3">DSM 43927</strain>
    </source>
</reference>
<proteinExistence type="predicted"/>
<feature type="transmembrane region" description="Helical" evidence="1">
    <location>
        <begin position="95"/>
        <end position="114"/>
    </location>
</feature>
<dbReference type="OrthoDB" id="3535986at2"/>
<evidence type="ECO:0000256" key="1">
    <source>
        <dbReference type="SAM" id="Phobius"/>
    </source>
</evidence>
<gene>
    <name evidence="2" type="ORF">DFJ69_0606</name>
</gene>